<evidence type="ECO:0000256" key="1">
    <source>
        <dbReference type="SAM" id="SignalP"/>
    </source>
</evidence>
<dbReference type="RefSeq" id="WP_135527388.1">
    <property type="nucleotide sequence ID" value="NZ_SRLH01000008.1"/>
</dbReference>
<evidence type="ECO:0000313" key="2">
    <source>
        <dbReference type="EMBL" id="TGD56964.1"/>
    </source>
</evidence>
<keyword evidence="1" id="KW-0732">Signal</keyword>
<feature type="chain" id="PRO_5021373117" description="DUF1566 domain-containing protein" evidence="1">
    <location>
        <begin position="23"/>
        <end position="442"/>
    </location>
</feature>
<evidence type="ECO:0008006" key="4">
    <source>
        <dbReference type="Google" id="ProtNLM"/>
    </source>
</evidence>
<protein>
    <recommendedName>
        <fullName evidence="4">DUF1566 domain-containing protein</fullName>
    </recommendedName>
</protein>
<dbReference type="EMBL" id="SRLH01000008">
    <property type="protein sequence ID" value="TGD56964.1"/>
    <property type="molecule type" value="Genomic_DNA"/>
</dbReference>
<name>A0A4Z0L730_9FLAO</name>
<keyword evidence="3" id="KW-1185">Reference proteome</keyword>
<evidence type="ECO:0000313" key="3">
    <source>
        <dbReference type="Proteomes" id="UP000297407"/>
    </source>
</evidence>
<organism evidence="2 3">
    <name type="scientific">Flavobacterium humi</name>
    <dbReference type="NCBI Taxonomy" id="2562683"/>
    <lineage>
        <taxon>Bacteria</taxon>
        <taxon>Pseudomonadati</taxon>
        <taxon>Bacteroidota</taxon>
        <taxon>Flavobacteriia</taxon>
        <taxon>Flavobacteriales</taxon>
        <taxon>Flavobacteriaceae</taxon>
        <taxon>Flavobacterium</taxon>
    </lineage>
</organism>
<feature type="signal peptide" evidence="1">
    <location>
        <begin position="1"/>
        <end position="22"/>
    </location>
</feature>
<gene>
    <name evidence="2" type="ORF">E4635_14320</name>
</gene>
<dbReference type="AlphaFoldDB" id="A0A4Z0L730"/>
<dbReference type="OrthoDB" id="832379at2"/>
<reference evidence="2 3" key="1">
    <citation type="submission" date="2019-04" db="EMBL/GenBank/DDBJ databases">
        <title>Flavobacterium sp. strain DS2-A Genome sequencing and assembly.</title>
        <authorList>
            <person name="Kim I."/>
        </authorList>
    </citation>
    <scope>NUCLEOTIDE SEQUENCE [LARGE SCALE GENOMIC DNA]</scope>
    <source>
        <strain evidence="2 3">DS2-A</strain>
    </source>
</reference>
<comment type="caution">
    <text evidence="2">The sequence shown here is derived from an EMBL/GenBank/DDBJ whole genome shotgun (WGS) entry which is preliminary data.</text>
</comment>
<sequence>MTKAIPFFRLSLLLFLVFTIHGCSDLDDNLWKEESNEIRKEDLIAKDSELYNLIAQVTTTTNNPMEDIVCIDFVYPLQLIVYDANLAPITTVSIIGDANFSAFLGNLAPDQYISISYPMSTTLSNGTVFTVNNNTELKLALDSCTEEDILLQCNGICSGGGGAGFGKSFWKVPYTENSDNTYTSGVFSMNPDGTFTFEYDDASYAGTWNFLLINHALKININMEGTSEVAQYWNFNGGVSLGLNEMSFYNPNSDSIIRMVKEYEYTTPYTIGATGPGGGIVFYDKGSYSKGWRYLEAAPYDTFYFEWGCSGSSIPKAEHSGVGRGLFNSAAIVNYHNSLQNYYTNPSVCNAANNGSVVAKKALLFTNNNLGGWFLPSHDELGLLYQNLHAQGLGSFDNGLYWSATQTDALNVKVIDFGTGNSNIAPKLPLIENVKARVVRAF</sequence>
<proteinExistence type="predicted"/>
<dbReference type="Proteomes" id="UP000297407">
    <property type="component" value="Unassembled WGS sequence"/>
</dbReference>
<accession>A0A4Z0L730</accession>